<feature type="repeat" description="WD" evidence="3">
    <location>
        <begin position="817"/>
        <end position="857"/>
    </location>
</feature>
<comment type="caution">
    <text evidence="4">The sequence shown here is derived from an EMBL/GenBank/DDBJ whole genome shotgun (WGS) entry which is preliminary data.</text>
</comment>
<dbReference type="CDD" id="cd00200">
    <property type="entry name" value="WD40"/>
    <property type="match status" value="3"/>
</dbReference>
<dbReference type="PANTHER" id="PTHR22847:SF637">
    <property type="entry name" value="WD REPEAT DOMAIN 5B"/>
    <property type="match status" value="1"/>
</dbReference>
<dbReference type="Gene3D" id="3.40.50.300">
    <property type="entry name" value="P-loop containing nucleotide triphosphate hydrolases"/>
    <property type="match status" value="1"/>
</dbReference>
<dbReference type="PANTHER" id="PTHR22847">
    <property type="entry name" value="WD40 REPEAT PROTEIN"/>
    <property type="match status" value="1"/>
</dbReference>
<dbReference type="InterPro" id="IPR011047">
    <property type="entry name" value="Quinoprotein_ADH-like_sf"/>
</dbReference>
<feature type="repeat" description="WD" evidence="3">
    <location>
        <begin position="1082"/>
        <end position="1123"/>
    </location>
</feature>
<dbReference type="PROSITE" id="PS50082">
    <property type="entry name" value="WD_REPEATS_2"/>
    <property type="match status" value="14"/>
</dbReference>
<dbReference type="InterPro" id="IPR015943">
    <property type="entry name" value="WD40/YVTN_repeat-like_dom_sf"/>
</dbReference>
<feature type="repeat" description="WD" evidence="3">
    <location>
        <begin position="857"/>
        <end position="888"/>
    </location>
</feature>
<dbReference type="Pfam" id="PF14516">
    <property type="entry name" value="AAA_35"/>
    <property type="match status" value="1"/>
</dbReference>
<evidence type="ECO:0000313" key="5">
    <source>
        <dbReference type="Proteomes" id="UP001291309"/>
    </source>
</evidence>
<protein>
    <submittedName>
        <fullName evidence="4">AAA-like domain-containing protein</fullName>
    </submittedName>
</protein>
<name>A0ABU5HD22_9BACT</name>
<dbReference type="SMART" id="SM00320">
    <property type="entry name" value="WD40"/>
    <property type="match status" value="16"/>
</dbReference>
<evidence type="ECO:0000256" key="2">
    <source>
        <dbReference type="ARBA" id="ARBA00022737"/>
    </source>
</evidence>
<feature type="repeat" description="WD" evidence="3">
    <location>
        <begin position="591"/>
        <end position="623"/>
    </location>
</feature>
<dbReference type="InterPro" id="IPR027417">
    <property type="entry name" value="P-loop_NTPase"/>
</dbReference>
<evidence type="ECO:0000256" key="3">
    <source>
        <dbReference type="PROSITE-ProRule" id="PRU00221"/>
    </source>
</evidence>
<dbReference type="Gene3D" id="2.130.10.10">
    <property type="entry name" value="YVTN repeat-like/Quinoprotein amine dehydrogenase"/>
    <property type="match status" value="6"/>
</dbReference>
<sequence>MADTHLFTTGGTVQASGGLYLTRRADEELLALCREGTFAFVLTARQMGKSSLMTRTSERLIAQGCRSVIIDLNALGTRLTVEQWYLGLLVELESQLSLKQSVTDWWHEHEHLGAPQRLARFLEAVVLTEVQERVVIFIDEIDTTQSMDFTDDCFATIRFLYNSRAQQPELKRLSFVLLGVATPGSLVKDPRRTPFNLGQRVELTDFTFEEALPLAAGLGLPPDQSQQVLRWALEWTGGHPYLTQRLCRELAEAGATSQEEVRAVVSRVFIGEKSWQDNNLQFVRQMLTKGPPAAPDVGDVLSTYLAVRLGRRVPDEEQSRVKSHLKLSGVVRRERDALVLRNAIYRQVFDPRWVRQNLPFHWKRLLQRAAPALVVIGLALLATLTLLLFRMAAEVDRRSAESFAVRTASRAQFLRRQRPEALPLSVLLAVESVRKQPHPDGLGELIRGTELMRPTLAHLDHDAPVQAVALSGDGKLLATASSSLPDGGVTRGPHTVRLWDTSSGKLLAQLEHEDTVRALAFSPDGSRLATASNDHAARLWDTSSGKLLARLLHQGPVVALSFNPQGSRLATASDDLTARLWAVSSGSPLAILRHDGPLHAVAFSLDGSRLATASNDRSARLWDASFATPRGTGPPLEAKYLALLPHDVIVYGVAFSPDGTRLATASQDNVVRLWAIASQKLVGVLKHDAPVATVAFSPDGTRLATAGFVTTSRLWDISFSDPPGAEPLAPEPLADLRHKGRVFAVAFSPDSSLLATGSSDTTARLWDASSGKALAILSHQGAVNAVAFGPDGSRLATGSDDHTARLWQAYPGKPLAILAHDQSVSAVAFSPDGSRLATSDDKTARLWEVSSGKLLALLPHQGHINALTFSPDGKLLATSANDALSCLWRSADGVQQGCLPHDGPVHAAAFSPDGTRLATASLDATARLWELSSPSGLLQFQFLARLPHEDAVTAVAFDPHGRLLATASNDGTARLWAAAPTEPAEARPLAILRHNASVHAVAFGPDSLLATASADHTARLWATSSAQPSEARPLEPQPVATLLHAGPVHAVAFSPDGTRLATASDDHTARLWDTSSGVPLVLLAHDGPVNTVTFGPEGKTLATSSLDTTARLWDVASGEALVRLDYRDAVNAVALSPDGRLLATATGNGTGHLAPWHAGELLEIACGLLDRNMTHEEWLQHIGNQEPYQRACPNLP</sequence>
<evidence type="ECO:0000313" key="4">
    <source>
        <dbReference type="EMBL" id="MDY7231368.1"/>
    </source>
</evidence>
<evidence type="ECO:0000256" key="1">
    <source>
        <dbReference type="ARBA" id="ARBA00022574"/>
    </source>
</evidence>
<dbReference type="PROSITE" id="PS50294">
    <property type="entry name" value="WD_REPEATS_REGION"/>
    <property type="match status" value="14"/>
</dbReference>
<feature type="repeat" description="WD" evidence="3">
    <location>
        <begin position="776"/>
        <end position="817"/>
    </location>
</feature>
<feature type="repeat" description="WD" evidence="3">
    <location>
        <begin position="898"/>
        <end position="939"/>
    </location>
</feature>
<feature type="repeat" description="WD" evidence="3">
    <location>
        <begin position="945"/>
        <end position="976"/>
    </location>
</feature>
<proteinExistence type="predicted"/>
<dbReference type="Pfam" id="PF00400">
    <property type="entry name" value="WD40"/>
    <property type="match status" value="15"/>
</dbReference>
<keyword evidence="1 3" id="KW-0853">WD repeat</keyword>
<dbReference type="SUPFAM" id="SSF52540">
    <property type="entry name" value="P-loop containing nucleoside triphosphate hydrolases"/>
    <property type="match status" value="1"/>
</dbReference>
<dbReference type="SUPFAM" id="SSF50998">
    <property type="entry name" value="Quinoprotein alcohol dehydrogenase-like"/>
    <property type="match status" value="1"/>
</dbReference>
<feature type="repeat" description="WD" evidence="3">
    <location>
        <begin position="684"/>
        <end position="718"/>
    </location>
</feature>
<dbReference type="RefSeq" id="WP_321550079.1">
    <property type="nucleotide sequence ID" value="NZ_JAXIVS010000014.1"/>
</dbReference>
<reference evidence="4 5" key="1">
    <citation type="submission" date="2023-12" db="EMBL/GenBank/DDBJ databases">
        <title>the genome sequence of Hyalangium sp. s54d21.</title>
        <authorList>
            <person name="Zhang X."/>
        </authorList>
    </citation>
    <scope>NUCLEOTIDE SEQUENCE [LARGE SCALE GENOMIC DNA]</scope>
    <source>
        <strain evidence="5">s54d21</strain>
    </source>
</reference>
<feature type="repeat" description="WD" evidence="3">
    <location>
        <begin position="509"/>
        <end position="550"/>
    </location>
</feature>
<feature type="repeat" description="WD" evidence="3">
    <location>
        <begin position="735"/>
        <end position="776"/>
    </location>
</feature>
<keyword evidence="2" id="KW-0677">Repeat</keyword>
<feature type="repeat" description="WD" evidence="3">
    <location>
        <begin position="991"/>
        <end position="1031"/>
    </location>
</feature>
<organism evidence="4 5">
    <name type="scientific">Hyalangium rubrum</name>
    <dbReference type="NCBI Taxonomy" id="3103134"/>
    <lineage>
        <taxon>Bacteria</taxon>
        <taxon>Pseudomonadati</taxon>
        <taxon>Myxococcota</taxon>
        <taxon>Myxococcia</taxon>
        <taxon>Myxococcales</taxon>
        <taxon>Cystobacterineae</taxon>
        <taxon>Archangiaceae</taxon>
        <taxon>Hyalangium</taxon>
    </lineage>
</organism>
<feature type="repeat" description="WD" evidence="3">
    <location>
        <begin position="1041"/>
        <end position="1082"/>
    </location>
</feature>
<dbReference type="PROSITE" id="PS00678">
    <property type="entry name" value="WD_REPEATS_1"/>
    <property type="match status" value="5"/>
</dbReference>
<dbReference type="Proteomes" id="UP001291309">
    <property type="component" value="Unassembled WGS sequence"/>
</dbReference>
<dbReference type="InterPro" id="IPR019775">
    <property type="entry name" value="WD40_repeat_CS"/>
</dbReference>
<keyword evidence="5" id="KW-1185">Reference proteome</keyword>
<dbReference type="InterPro" id="IPR020472">
    <property type="entry name" value="WD40_PAC1"/>
</dbReference>
<dbReference type="EMBL" id="JAXIVS010000014">
    <property type="protein sequence ID" value="MDY7231368.1"/>
    <property type="molecule type" value="Genomic_DNA"/>
</dbReference>
<dbReference type="SUPFAM" id="SSF50978">
    <property type="entry name" value="WD40 repeat-like"/>
    <property type="match status" value="2"/>
</dbReference>
<gene>
    <name evidence="4" type="ORF">SYV04_33565</name>
</gene>
<dbReference type="PRINTS" id="PR00320">
    <property type="entry name" value="GPROTEINBRPT"/>
</dbReference>
<dbReference type="InterPro" id="IPR036322">
    <property type="entry name" value="WD40_repeat_dom_sf"/>
</dbReference>
<dbReference type="InterPro" id="IPR001680">
    <property type="entry name" value="WD40_rpt"/>
</dbReference>
<feature type="repeat" description="WD" evidence="3">
    <location>
        <begin position="550"/>
        <end position="591"/>
    </location>
</feature>
<feature type="repeat" description="WD" evidence="3">
    <location>
        <begin position="643"/>
        <end position="684"/>
    </location>
</feature>
<accession>A0ABU5HD22</accession>